<gene>
    <name evidence="1" type="ORF">CI088_08035</name>
</gene>
<reference evidence="1 2" key="1">
    <citation type="submission" date="2017-11" db="EMBL/GenBank/DDBJ databases">
        <title>Draft genome sequence of Enterococcus plantarum TRW2 strain isolated from lettuce.</title>
        <authorList>
            <person name="Kim E.B."/>
            <person name="Marco M.L."/>
            <person name="Williams T.R."/>
            <person name="You I.H."/>
        </authorList>
    </citation>
    <scope>NUCLEOTIDE SEQUENCE [LARGE SCALE GENOMIC DNA]</scope>
    <source>
        <strain evidence="1 2">TRW2</strain>
    </source>
</reference>
<evidence type="ECO:0000313" key="1">
    <source>
        <dbReference type="EMBL" id="PZL73738.1"/>
    </source>
</evidence>
<evidence type="ECO:0000313" key="2">
    <source>
        <dbReference type="Proteomes" id="UP000249828"/>
    </source>
</evidence>
<name>A0A2W3Z0U3_9ENTE</name>
<dbReference type="STRING" id="1077675.BCR22_11625"/>
<accession>A0A2W3Z0U3</accession>
<comment type="caution">
    <text evidence="1">The sequence shown here is derived from an EMBL/GenBank/DDBJ whole genome shotgun (WGS) entry which is preliminary data.</text>
</comment>
<organism evidence="1 2">
    <name type="scientific">Enterococcus plantarum</name>
    <dbReference type="NCBI Taxonomy" id="1077675"/>
    <lineage>
        <taxon>Bacteria</taxon>
        <taxon>Bacillati</taxon>
        <taxon>Bacillota</taxon>
        <taxon>Bacilli</taxon>
        <taxon>Lactobacillales</taxon>
        <taxon>Enterococcaceae</taxon>
        <taxon>Enterococcus</taxon>
    </lineage>
</organism>
<dbReference type="Proteomes" id="UP000249828">
    <property type="component" value="Unassembled WGS sequence"/>
</dbReference>
<dbReference type="AlphaFoldDB" id="A0A2W3Z0U3"/>
<dbReference type="EMBL" id="PIEU01000065">
    <property type="protein sequence ID" value="PZL73738.1"/>
    <property type="molecule type" value="Genomic_DNA"/>
</dbReference>
<dbReference type="RefSeq" id="WP_111247811.1">
    <property type="nucleotide sequence ID" value="NZ_PIEU01000065.1"/>
</dbReference>
<keyword evidence="2" id="KW-1185">Reference proteome</keyword>
<protein>
    <submittedName>
        <fullName evidence="1">Uncharacterized protein</fullName>
    </submittedName>
</protein>
<proteinExistence type="predicted"/>
<sequence>MSYNYYYFESPYKAWIIATEPEEAVVAYQTRVSDIQDSVLFEAVSDLEFLESFAGTTTEEMPTIERGLTNAALTIKDCLFDLVQNNKPVKILAIENT</sequence>